<accession>A0A9D1ZWK3</accession>
<comment type="subcellular location">
    <subcellularLocation>
        <location evidence="5">Cell membrane</location>
        <topology evidence="5">Multi-pass membrane protein</topology>
    </subcellularLocation>
    <subcellularLocation>
        <location evidence="1">Membrane</location>
        <topology evidence="1">Multi-pass membrane protein</topology>
    </subcellularLocation>
</comment>
<dbReference type="GO" id="GO:0055085">
    <property type="term" value="P:transmembrane transport"/>
    <property type="evidence" value="ECO:0007669"/>
    <property type="project" value="InterPro"/>
</dbReference>
<evidence type="ECO:0000259" key="6">
    <source>
        <dbReference type="PROSITE" id="PS50928"/>
    </source>
</evidence>
<comment type="caution">
    <text evidence="7">The sequence shown here is derived from an EMBL/GenBank/DDBJ whole genome shotgun (WGS) entry which is preliminary data.</text>
</comment>
<dbReference type="PROSITE" id="PS50928">
    <property type="entry name" value="ABC_TM1"/>
    <property type="match status" value="1"/>
</dbReference>
<gene>
    <name evidence="7" type="ORF">H9729_03820</name>
</gene>
<dbReference type="GO" id="GO:0005886">
    <property type="term" value="C:plasma membrane"/>
    <property type="evidence" value="ECO:0007669"/>
    <property type="project" value="UniProtKB-SubCell"/>
</dbReference>
<dbReference type="PANTHER" id="PTHR43496">
    <property type="entry name" value="PROTEIN LPLB"/>
    <property type="match status" value="1"/>
</dbReference>
<evidence type="ECO:0000256" key="1">
    <source>
        <dbReference type="ARBA" id="ARBA00004141"/>
    </source>
</evidence>
<feature type="transmembrane region" description="Helical" evidence="5">
    <location>
        <begin position="219"/>
        <end position="239"/>
    </location>
</feature>
<evidence type="ECO:0000313" key="7">
    <source>
        <dbReference type="EMBL" id="HIY96793.1"/>
    </source>
</evidence>
<comment type="similarity">
    <text evidence="5">Belongs to the binding-protein-dependent transport system permease family.</text>
</comment>
<reference evidence="7" key="2">
    <citation type="submission" date="2021-04" db="EMBL/GenBank/DDBJ databases">
        <authorList>
            <person name="Gilroy R."/>
        </authorList>
    </citation>
    <scope>NUCLEOTIDE SEQUENCE</scope>
    <source>
        <strain evidence="7">1345</strain>
    </source>
</reference>
<evidence type="ECO:0000256" key="2">
    <source>
        <dbReference type="ARBA" id="ARBA00022692"/>
    </source>
</evidence>
<evidence type="ECO:0000313" key="8">
    <source>
        <dbReference type="Proteomes" id="UP000886750"/>
    </source>
</evidence>
<keyword evidence="2 5" id="KW-0812">Transmembrane</keyword>
<dbReference type="PANTHER" id="PTHR43496:SF1">
    <property type="entry name" value="POLYGALACTURONAN_RHAMNOGALACTURONAN TRANSPORT SYSTEM PERMEASE PROTEIN YTEP"/>
    <property type="match status" value="1"/>
</dbReference>
<feature type="transmembrane region" description="Helical" evidence="5">
    <location>
        <begin position="92"/>
        <end position="110"/>
    </location>
</feature>
<dbReference type="InterPro" id="IPR000515">
    <property type="entry name" value="MetI-like"/>
</dbReference>
<keyword evidence="5" id="KW-0813">Transport</keyword>
<feature type="transmembrane region" description="Helical" evidence="5">
    <location>
        <begin position="21"/>
        <end position="49"/>
    </location>
</feature>
<protein>
    <submittedName>
        <fullName evidence="7">ABC transporter permease subunit</fullName>
    </submittedName>
</protein>
<proteinExistence type="inferred from homology"/>
<dbReference type="Pfam" id="PF00528">
    <property type="entry name" value="BPD_transp_1"/>
    <property type="match status" value="1"/>
</dbReference>
<feature type="transmembrane region" description="Helical" evidence="5">
    <location>
        <begin position="173"/>
        <end position="199"/>
    </location>
</feature>
<keyword evidence="3 5" id="KW-1133">Transmembrane helix</keyword>
<dbReference type="InterPro" id="IPR035906">
    <property type="entry name" value="MetI-like_sf"/>
</dbReference>
<reference evidence="7" key="1">
    <citation type="journal article" date="2021" name="PeerJ">
        <title>Extensive microbial diversity within the chicken gut microbiome revealed by metagenomics and culture.</title>
        <authorList>
            <person name="Gilroy R."/>
            <person name="Ravi A."/>
            <person name="Getino M."/>
            <person name="Pursley I."/>
            <person name="Horton D.L."/>
            <person name="Alikhan N.F."/>
            <person name="Baker D."/>
            <person name="Gharbi K."/>
            <person name="Hall N."/>
            <person name="Watson M."/>
            <person name="Adriaenssens E.M."/>
            <person name="Foster-Nyarko E."/>
            <person name="Jarju S."/>
            <person name="Secka A."/>
            <person name="Antonio M."/>
            <person name="Oren A."/>
            <person name="Chaudhuri R.R."/>
            <person name="La Ragione R."/>
            <person name="Hildebrand F."/>
            <person name="Pallen M.J."/>
        </authorList>
    </citation>
    <scope>NUCLEOTIDE SEQUENCE</scope>
    <source>
        <strain evidence="7">1345</strain>
    </source>
</reference>
<dbReference type="Gene3D" id="1.10.3720.10">
    <property type="entry name" value="MetI-like"/>
    <property type="match status" value="1"/>
</dbReference>
<name>A0A9D1ZWK3_9FIRM</name>
<evidence type="ECO:0000256" key="3">
    <source>
        <dbReference type="ARBA" id="ARBA00022989"/>
    </source>
</evidence>
<feature type="transmembrane region" description="Helical" evidence="5">
    <location>
        <begin position="130"/>
        <end position="152"/>
    </location>
</feature>
<evidence type="ECO:0000256" key="5">
    <source>
        <dbReference type="RuleBase" id="RU363032"/>
    </source>
</evidence>
<dbReference type="AlphaFoldDB" id="A0A9D1ZWK3"/>
<organism evidence="7 8">
    <name type="scientific">Candidatus Borkfalkia excrementigallinarum</name>
    <dbReference type="NCBI Taxonomy" id="2838506"/>
    <lineage>
        <taxon>Bacteria</taxon>
        <taxon>Bacillati</taxon>
        <taxon>Bacillota</taxon>
        <taxon>Clostridia</taxon>
        <taxon>Christensenellales</taxon>
        <taxon>Christensenellaceae</taxon>
        <taxon>Candidatus Borkfalkia</taxon>
    </lineage>
</organism>
<evidence type="ECO:0000256" key="4">
    <source>
        <dbReference type="ARBA" id="ARBA00023136"/>
    </source>
</evidence>
<feature type="domain" description="ABC transmembrane type-1" evidence="6">
    <location>
        <begin position="85"/>
        <end position="300"/>
    </location>
</feature>
<feature type="transmembrane region" description="Helical" evidence="5">
    <location>
        <begin position="290"/>
        <end position="313"/>
    </location>
</feature>
<feature type="transmembrane region" description="Helical" evidence="5">
    <location>
        <begin position="251"/>
        <end position="270"/>
    </location>
</feature>
<dbReference type="SUPFAM" id="SSF161098">
    <property type="entry name" value="MetI-like"/>
    <property type="match status" value="1"/>
</dbReference>
<dbReference type="Proteomes" id="UP000886750">
    <property type="component" value="Unassembled WGS sequence"/>
</dbReference>
<dbReference type="CDD" id="cd06261">
    <property type="entry name" value="TM_PBP2"/>
    <property type="match status" value="1"/>
</dbReference>
<dbReference type="EMBL" id="DXCQ01000028">
    <property type="protein sequence ID" value="HIY96793.1"/>
    <property type="molecule type" value="Genomic_DNA"/>
</dbReference>
<keyword evidence="4 5" id="KW-0472">Membrane</keyword>
<sequence>MLATKRMERKKYIRHSAKKYWPIYLLLIPVVIWFLIFCYYPMYGILIAFKDYSPRLGIIGSPWGDNNGLYHFIWLFSTNGFMRALKNTVVISFLKIIFCFPVPIILSLFLNELRLPKLKKTIQTAIYLPFFISWVVIGGIVYDILAVNGGIINNIRLMIGLDRISYITEPENFYFILILTEIWKGAGWGTVIYIAGISGVDPTFYEVAAIDGAGRFKCMWYITLPCIAPIILTMFILQVGNVLNAGFDSIFNLYNASVYVVADILDTYAYRIGISEGLVEPATALGLFKAVINFILLLICNKIVVIISGHGLYD</sequence>